<keyword evidence="4 11" id="KW-0812">Transmembrane</keyword>
<dbReference type="Proteomes" id="UP000624709">
    <property type="component" value="Unassembled WGS sequence"/>
</dbReference>
<keyword evidence="6" id="KW-0805">Transcription regulation</keyword>
<evidence type="ECO:0000256" key="5">
    <source>
        <dbReference type="ARBA" id="ARBA00022989"/>
    </source>
</evidence>
<proteinExistence type="predicted"/>
<comment type="subcellular location">
    <subcellularLocation>
        <location evidence="2">Cell membrane</location>
    </subcellularLocation>
    <subcellularLocation>
        <location evidence="1">Membrane</location>
        <topology evidence="1">Single-pass membrane protein</topology>
    </subcellularLocation>
</comment>
<evidence type="ECO:0000256" key="7">
    <source>
        <dbReference type="ARBA" id="ARBA00023136"/>
    </source>
</evidence>
<keyword evidence="5 11" id="KW-1133">Transmembrane helix</keyword>
<evidence type="ECO:0000313" key="14">
    <source>
        <dbReference type="EMBL" id="GIE71427.1"/>
    </source>
</evidence>
<dbReference type="InterPro" id="IPR018764">
    <property type="entry name" value="RskA_C"/>
</dbReference>
<comment type="caution">
    <text evidence="14">The sequence shown here is derived from an EMBL/GenBank/DDBJ whole genome shotgun (WGS) entry which is preliminary data.</text>
</comment>
<keyword evidence="3" id="KW-1003">Cell membrane</keyword>
<keyword evidence="8" id="KW-0804">Transcription</keyword>
<dbReference type="InterPro" id="IPR051474">
    <property type="entry name" value="Anti-sigma-K/W_factor"/>
</dbReference>
<gene>
    <name evidence="14" type="ORF">Apa02nite_075350</name>
</gene>
<evidence type="ECO:0000256" key="9">
    <source>
        <dbReference type="ARBA" id="ARBA00029829"/>
    </source>
</evidence>
<dbReference type="EMBL" id="BOMS01000125">
    <property type="protein sequence ID" value="GIE71427.1"/>
    <property type="molecule type" value="Genomic_DNA"/>
</dbReference>
<feature type="domain" description="Anti-sigma K factor RskA C-terminal" evidence="12">
    <location>
        <begin position="102"/>
        <end position="245"/>
    </location>
</feature>
<dbReference type="PANTHER" id="PTHR37461">
    <property type="entry name" value="ANTI-SIGMA-K FACTOR RSKA"/>
    <property type="match status" value="1"/>
</dbReference>
<evidence type="ECO:0000256" key="4">
    <source>
        <dbReference type="ARBA" id="ARBA00022692"/>
    </source>
</evidence>
<feature type="transmembrane region" description="Helical" evidence="11">
    <location>
        <begin position="101"/>
        <end position="120"/>
    </location>
</feature>
<evidence type="ECO:0000259" key="13">
    <source>
        <dbReference type="Pfam" id="PF22618"/>
    </source>
</evidence>
<keyword evidence="15" id="KW-1185">Reference proteome</keyword>
<dbReference type="RefSeq" id="WP_203829283.1">
    <property type="nucleotide sequence ID" value="NZ_BAAATY010000023.1"/>
</dbReference>
<keyword evidence="7 11" id="KW-0472">Membrane</keyword>
<dbReference type="Pfam" id="PF10099">
    <property type="entry name" value="RskA_C"/>
    <property type="match status" value="1"/>
</dbReference>
<evidence type="ECO:0000256" key="8">
    <source>
        <dbReference type="ARBA" id="ARBA00023163"/>
    </source>
</evidence>
<evidence type="ECO:0000259" key="12">
    <source>
        <dbReference type="Pfam" id="PF10099"/>
    </source>
</evidence>
<dbReference type="Gene3D" id="1.10.10.1320">
    <property type="entry name" value="Anti-sigma factor, zinc-finger domain"/>
    <property type="match status" value="1"/>
</dbReference>
<evidence type="ECO:0000256" key="10">
    <source>
        <dbReference type="ARBA" id="ARBA00030803"/>
    </source>
</evidence>
<protein>
    <recommendedName>
        <fullName evidence="10">Regulator of SigK</fullName>
    </recommendedName>
    <alternativeName>
        <fullName evidence="9">Sigma-K anti-sigma factor RskA</fullName>
    </alternativeName>
</protein>
<name>A0ABQ4BLB9_9ACTN</name>
<dbReference type="InterPro" id="IPR053877">
    <property type="entry name" value="RskA_N"/>
</dbReference>
<dbReference type="PANTHER" id="PTHR37461:SF1">
    <property type="entry name" value="ANTI-SIGMA-K FACTOR RSKA"/>
    <property type="match status" value="1"/>
</dbReference>
<dbReference type="Pfam" id="PF22618">
    <property type="entry name" value="RskA_N"/>
    <property type="match status" value="1"/>
</dbReference>
<sequence>MIADIHSLAGAYVLDAVDDIERAAFDRHLAECETCRTEVDEFRETAAMLAGGTWSVPSPRMRENVLAEIKTTRQLPPQAPAPTVVAAAAAGERRRMTRRHLLSAAAAVVVAATAAGTIAYQVQDDRVRREQATAQAVRDQESRVRGILGSPDVEVRGEQLRDGGRVTVAFSKQDNAGVILLDADAAPADGHVFQLWTVRSSTPISEGALAVGQSQVVKVVEGIASASDVGVTIEPPGGSVTPTVPMVAAVKLL</sequence>
<reference evidence="14 15" key="1">
    <citation type="submission" date="2021-01" db="EMBL/GenBank/DDBJ databases">
        <title>Whole genome shotgun sequence of Actinoplanes palleronii NBRC 14916.</title>
        <authorList>
            <person name="Komaki H."/>
            <person name="Tamura T."/>
        </authorList>
    </citation>
    <scope>NUCLEOTIDE SEQUENCE [LARGE SCALE GENOMIC DNA]</scope>
    <source>
        <strain evidence="14 15">NBRC 14916</strain>
    </source>
</reference>
<evidence type="ECO:0000256" key="2">
    <source>
        <dbReference type="ARBA" id="ARBA00004236"/>
    </source>
</evidence>
<evidence type="ECO:0000256" key="6">
    <source>
        <dbReference type="ARBA" id="ARBA00023015"/>
    </source>
</evidence>
<dbReference type="InterPro" id="IPR041916">
    <property type="entry name" value="Anti_sigma_zinc_sf"/>
</dbReference>
<evidence type="ECO:0000256" key="1">
    <source>
        <dbReference type="ARBA" id="ARBA00004167"/>
    </source>
</evidence>
<feature type="domain" description="Anti-sigma-K factor RskA N-terminal" evidence="13">
    <location>
        <begin position="6"/>
        <end position="47"/>
    </location>
</feature>
<evidence type="ECO:0000256" key="3">
    <source>
        <dbReference type="ARBA" id="ARBA00022475"/>
    </source>
</evidence>
<organism evidence="14 15">
    <name type="scientific">Actinoplanes palleronii</name>
    <dbReference type="NCBI Taxonomy" id="113570"/>
    <lineage>
        <taxon>Bacteria</taxon>
        <taxon>Bacillati</taxon>
        <taxon>Actinomycetota</taxon>
        <taxon>Actinomycetes</taxon>
        <taxon>Micromonosporales</taxon>
        <taxon>Micromonosporaceae</taxon>
        <taxon>Actinoplanes</taxon>
    </lineage>
</organism>
<evidence type="ECO:0000256" key="11">
    <source>
        <dbReference type="SAM" id="Phobius"/>
    </source>
</evidence>
<evidence type="ECO:0000313" key="15">
    <source>
        <dbReference type="Proteomes" id="UP000624709"/>
    </source>
</evidence>
<accession>A0ABQ4BLB9</accession>